<dbReference type="Gene3D" id="3.90.550.10">
    <property type="entry name" value="Spore Coat Polysaccharide Biosynthesis Protein SpsA, Chain A"/>
    <property type="match status" value="1"/>
</dbReference>
<proteinExistence type="predicted"/>
<reference evidence="1 2" key="1">
    <citation type="submission" date="2019-03" db="EMBL/GenBank/DDBJ databases">
        <title>Draft genome sequences of novel Actinobacteria.</title>
        <authorList>
            <person name="Sahin N."/>
            <person name="Ay H."/>
            <person name="Saygin H."/>
        </authorList>
    </citation>
    <scope>NUCLEOTIDE SEQUENCE [LARGE SCALE GENOMIC DNA]</scope>
    <source>
        <strain evidence="1 2">DSM 45941</strain>
    </source>
</reference>
<dbReference type="AlphaFoldDB" id="A0A4R5BQI4"/>
<gene>
    <name evidence="1" type="ORF">E1293_07610</name>
</gene>
<dbReference type="RefSeq" id="WP_132195286.1">
    <property type="nucleotide sequence ID" value="NZ_SMKY01000022.1"/>
</dbReference>
<dbReference type="EMBL" id="SMKY01000022">
    <property type="protein sequence ID" value="TDD87673.1"/>
    <property type="molecule type" value="Genomic_DNA"/>
</dbReference>
<protein>
    <submittedName>
        <fullName evidence="1">Uncharacterized protein</fullName>
    </submittedName>
</protein>
<dbReference type="Pfam" id="PF13704">
    <property type="entry name" value="Glyco_tranf_2_4"/>
    <property type="match status" value="1"/>
</dbReference>
<accession>A0A4R5BQI4</accession>
<evidence type="ECO:0000313" key="1">
    <source>
        <dbReference type="EMBL" id="TDD87673.1"/>
    </source>
</evidence>
<dbReference type="OrthoDB" id="565316at2"/>
<evidence type="ECO:0000313" key="2">
    <source>
        <dbReference type="Proteomes" id="UP000295578"/>
    </source>
</evidence>
<name>A0A4R5BQI4_9ACTN</name>
<comment type="caution">
    <text evidence="1">The sequence shown here is derived from an EMBL/GenBank/DDBJ whole genome shotgun (WGS) entry which is preliminary data.</text>
</comment>
<organism evidence="1 2">
    <name type="scientific">Actinomadura darangshiensis</name>
    <dbReference type="NCBI Taxonomy" id="705336"/>
    <lineage>
        <taxon>Bacteria</taxon>
        <taxon>Bacillati</taxon>
        <taxon>Actinomycetota</taxon>
        <taxon>Actinomycetes</taxon>
        <taxon>Streptosporangiales</taxon>
        <taxon>Thermomonosporaceae</taxon>
        <taxon>Actinomadura</taxon>
    </lineage>
</organism>
<sequence length="356" mass="40139">MKVAATQGLPFGDGPEPGILDVPAYLLDAAMARARRRNPAATPWWRRYVRTWQTFSPREAVPGPTPLVYGLTMAWNEDDVIYATVRNLFLQGADEVFVIDDASDDDTVAEAVSAGGTVIRDVSDGTFDERRRSARISQLIDQRTEAAGRPVWWVVVDADEFPRGPGGSTIRDLAHALPPWVDTVGSRVLEHYPSRSSAPERRHHPLDELQNARWHSNPSCPAGHWKHQMLLMRAPGELQFMPGRHAIAAPSGRRPVAESEASLLMHHFPLRGREWTERKFRLAASDTGRYTMSSDEFIKKRLDHRLRMLDLAYDEQYHLLPNMFPGEPKQGVRLSDWRDLVPTAEQETPHKPGAPL</sequence>
<keyword evidence="2" id="KW-1185">Reference proteome</keyword>
<dbReference type="Proteomes" id="UP000295578">
    <property type="component" value="Unassembled WGS sequence"/>
</dbReference>
<dbReference type="InterPro" id="IPR029044">
    <property type="entry name" value="Nucleotide-diphossugar_trans"/>
</dbReference>
<dbReference type="SUPFAM" id="SSF53448">
    <property type="entry name" value="Nucleotide-diphospho-sugar transferases"/>
    <property type="match status" value="1"/>
</dbReference>